<dbReference type="Gene3D" id="1.25.40.420">
    <property type="match status" value="1"/>
</dbReference>
<feature type="domain" description="Tyrosine specific protein phosphatases" evidence="11">
    <location>
        <begin position="1612"/>
        <end position="1682"/>
    </location>
</feature>
<dbReference type="InterPro" id="IPR011705">
    <property type="entry name" value="BACK"/>
</dbReference>
<dbReference type="InterPro" id="IPR003961">
    <property type="entry name" value="FN3_dom"/>
</dbReference>
<dbReference type="SMART" id="SM00875">
    <property type="entry name" value="BACK"/>
    <property type="match status" value="1"/>
</dbReference>
<evidence type="ECO:0000313" key="15">
    <source>
        <dbReference type="Proteomes" id="UP000475862"/>
    </source>
</evidence>
<feature type="domain" description="BTB" evidence="12">
    <location>
        <begin position="69"/>
        <end position="136"/>
    </location>
</feature>
<dbReference type="FunFam" id="3.30.710.10:FF:000001">
    <property type="entry name" value="Kelch-like family member 20"/>
    <property type="match status" value="1"/>
</dbReference>
<dbReference type="SMART" id="SM00404">
    <property type="entry name" value="PTPc_motif"/>
    <property type="match status" value="1"/>
</dbReference>
<accession>A0A6G0TAR5</accession>
<feature type="domain" description="Fibronectin type-III" evidence="13">
    <location>
        <begin position="795"/>
        <end position="888"/>
    </location>
</feature>
<dbReference type="PROSITE" id="PS50056">
    <property type="entry name" value="TYR_PHOSPHATASE_2"/>
    <property type="match status" value="1"/>
</dbReference>
<feature type="domain" description="Tyrosine-protein phosphatase" evidence="10">
    <location>
        <begin position="1436"/>
        <end position="1691"/>
    </location>
</feature>
<keyword evidence="2" id="KW-0880">Kelch repeat</keyword>
<dbReference type="CDD" id="cd00063">
    <property type="entry name" value="FN3"/>
    <property type="match status" value="3"/>
</dbReference>
<evidence type="ECO:0000256" key="6">
    <source>
        <dbReference type="ARBA" id="ARBA00022912"/>
    </source>
</evidence>
<dbReference type="InterPro" id="IPR013783">
    <property type="entry name" value="Ig-like_fold"/>
</dbReference>
<evidence type="ECO:0000313" key="14">
    <source>
        <dbReference type="EMBL" id="KAE9529543.1"/>
    </source>
</evidence>
<dbReference type="InterPro" id="IPR003595">
    <property type="entry name" value="Tyr_Pase_cat"/>
</dbReference>
<dbReference type="SMART" id="SM00612">
    <property type="entry name" value="Kelch"/>
    <property type="match status" value="6"/>
</dbReference>
<keyword evidence="3" id="KW-0732">Signal</keyword>
<dbReference type="FunFam" id="1.25.40.420:FF:000001">
    <property type="entry name" value="Kelch-like family member 12"/>
    <property type="match status" value="1"/>
</dbReference>
<dbReference type="GO" id="GO:0003779">
    <property type="term" value="F:actin binding"/>
    <property type="evidence" value="ECO:0007669"/>
    <property type="project" value="UniProtKB-KW"/>
</dbReference>
<evidence type="ECO:0000256" key="3">
    <source>
        <dbReference type="ARBA" id="ARBA00022729"/>
    </source>
</evidence>
<dbReference type="PROSITE" id="PS50055">
    <property type="entry name" value="TYR_PHOSPHATASE_PTP"/>
    <property type="match status" value="1"/>
</dbReference>
<dbReference type="Gene3D" id="3.30.710.10">
    <property type="entry name" value="Potassium Channel Kv1.1, Chain A"/>
    <property type="match status" value="1"/>
</dbReference>
<keyword evidence="8" id="KW-0009">Actin-binding</keyword>
<dbReference type="InterPro" id="IPR006652">
    <property type="entry name" value="Kelch_1"/>
</dbReference>
<dbReference type="InterPro" id="IPR000210">
    <property type="entry name" value="BTB/POZ_dom"/>
</dbReference>
<keyword evidence="5" id="KW-0378">Hydrolase</keyword>
<gene>
    <name evidence="14" type="ORF">AGLY_011639</name>
</gene>
<feature type="transmembrane region" description="Helical" evidence="9">
    <location>
        <begin position="1372"/>
        <end position="1396"/>
    </location>
</feature>
<dbReference type="PROSITE" id="PS50853">
    <property type="entry name" value="FN3"/>
    <property type="match status" value="2"/>
</dbReference>
<evidence type="ECO:0000256" key="2">
    <source>
        <dbReference type="ARBA" id="ARBA00022441"/>
    </source>
</evidence>
<keyword evidence="15" id="KW-1185">Reference proteome</keyword>
<dbReference type="PANTHER" id="PTHR24412">
    <property type="entry name" value="KELCH PROTEIN"/>
    <property type="match status" value="1"/>
</dbReference>
<protein>
    <submittedName>
        <fullName evidence="14">Uncharacterized protein</fullName>
    </submittedName>
</protein>
<proteinExistence type="predicted"/>
<dbReference type="Gene3D" id="3.90.190.10">
    <property type="entry name" value="Protein tyrosine phosphatase superfamily"/>
    <property type="match status" value="1"/>
</dbReference>
<dbReference type="Proteomes" id="UP000475862">
    <property type="component" value="Unassembled WGS sequence"/>
</dbReference>
<dbReference type="Pfam" id="PF01344">
    <property type="entry name" value="Kelch_1"/>
    <property type="match status" value="5"/>
</dbReference>
<dbReference type="EMBL" id="VYZN01000044">
    <property type="protein sequence ID" value="KAE9529543.1"/>
    <property type="molecule type" value="Genomic_DNA"/>
</dbReference>
<comment type="caution">
    <text evidence="14">The sequence shown here is derived from an EMBL/GenBank/DDBJ whole genome shotgun (WGS) entry which is preliminary data.</text>
</comment>
<dbReference type="CDD" id="cd00047">
    <property type="entry name" value="PTPc"/>
    <property type="match status" value="1"/>
</dbReference>
<dbReference type="InterPro" id="IPR015915">
    <property type="entry name" value="Kelch-typ_b-propeller"/>
</dbReference>
<dbReference type="GO" id="GO:0016020">
    <property type="term" value="C:membrane"/>
    <property type="evidence" value="ECO:0007669"/>
    <property type="project" value="UniProtKB-SubCell"/>
</dbReference>
<dbReference type="PANTHER" id="PTHR24412:SF466">
    <property type="entry name" value="RING CANAL KELCH PROTEIN"/>
    <property type="match status" value="1"/>
</dbReference>
<evidence type="ECO:0000259" key="12">
    <source>
        <dbReference type="PROSITE" id="PS50097"/>
    </source>
</evidence>
<keyword evidence="9" id="KW-1133">Transmembrane helix</keyword>
<organism evidence="14 15">
    <name type="scientific">Aphis glycines</name>
    <name type="common">Soybean aphid</name>
    <dbReference type="NCBI Taxonomy" id="307491"/>
    <lineage>
        <taxon>Eukaryota</taxon>
        <taxon>Metazoa</taxon>
        <taxon>Ecdysozoa</taxon>
        <taxon>Arthropoda</taxon>
        <taxon>Hexapoda</taxon>
        <taxon>Insecta</taxon>
        <taxon>Pterygota</taxon>
        <taxon>Neoptera</taxon>
        <taxon>Paraneoptera</taxon>
        <taxon>Hemiptera</taxon>
        <taxon>Sternorrhyncha</taxon>
        <taxon>Aphidomorpha</taxon>
        <taxon>Aphidoidea</taxon>
        <taxon>Aphididae</taxon>
        <taxon>Aphidini</taxon>
        <taxon>Aphis</taxon>
        <taxon>Aphis</taxon>
    </lineage>
</organism>
<evidence type="ECO:0000259" key="10">
    <source>
        <dbReference type="PROSITE" id="PS50055"/>
    </source>
</evidence>
<dbReference type="Pfam" id="PF00102">
    <property type="entry name" value="Y_phosphatase"/>
    <property type="match status" value="1"/>
</dbReference>
<evidence type="ECO:0000256" key="4">
    <source>
        <dbReference type="ARBA" id="ARBA00022737"/>
    </source>
</evidence>
<dbReference type="SMART" id="SM00060">
    <property type="entry name" value="FN3"/>
    <property type="match status" value="7"/>
</dbReference>
<sequence length="1738" mass="195650">MPMIDLIPFLYNRGTGLLLRYASQNSLDESSQKQVPRSGRRERTPYRNSSHTVRAFEVLQSLRRDEIFCDIKLETDDSTIVFGHKVVLASASPYFHAMFTSFEESNKDHVIIRELDSTALKLLVDFIYTAQIMVSEENVQVLLPAANLLQLHDVQDACCDFLQSQLHPTNCLGIKAFADLHGCMELLSSSESYIQQHFSEVVEGDEFLSLSSEQVVKLISSDELTVPSEEKVFECVICWVNYESNCRKDILPKLMEHVRLPLASKEYLLKRVEEEPLLKNSLECKDYIIEALNFHLLKSEQPGTIPKTIRTKPRQPVGLPKVILVVGGQAPKAIRSVEWYDPGTNRWQSGPEMSTRRCRAGLAVLKDRRVFAVGGFNGSLRVRTVDMLDLSSPSPCWVPTVAMLARRGTLGVAVGGFDGTSGLNSAEVFDCSTQEWRMVSNMSTRRSSVGVGVLNNLLYAVGGYDGLSRQCLKSVECYHPSTDTWTPVAEMSVRRSGAGVGVLDGVMYAVGGHDGPEVRNSVEAYRPSTGVWTSIADMHMCRRNAGVIALDGLLYVVGGDDGASNLASIEIYNPNTNTWSMLTASMNIGRSYAGVVNQIKFEDFQRRIIKLTLEPISPTAFYVEWRLLPDIDGSVNYSLTYSTQLNNEIKLTSSNNSTLTGLIECAAYTITVRCLYYGAGGNVFGGPFTSTVALTSHISQLKVVRNLTVVTSSHLILISWENPMEQKLCTANFHISLTSMRGTGQEIQTEFDYHMITALEPCATYFGYVSAVDFAGVKGNPAAFNVTTDPGIPGPVVKLTASSNGSRTIFVRWDKPINSSFCIHQYEVIYCYDIFVCSTILTENNSLTISHLMPCVTYQIMVTPKMSDIENGLSAKTEATVIAEVLEKPMNGRILFLSSYNVTLQWDHHIESDCTLIHQIVNCTSLNSSFEVPTYTPAQAVTIDNLKPFTKYICYSAFYNKQGYSEKSDEIIFWTKLQVPDPPMNLSITKLSANSVVLAWASPTTISPAAIDNYRWTVTFKNFLYELPKHCPPRTLEPVVTYFVKNDQTYQNQIGNLTPASCYFIELSASSESGFGNSTNITIYTLSSTSSPVKNLQVESIESNLVVLSWKYPCIPNGKIAFFHSTLVGERLGFHNHIFSIKCDISVRMIIFNCQLDNETEFEYSLTQLLPDYTYVCTVAAITYTVENPGQDKRIRFITPSTSPELPSKYDTYRHLRVTVSDSHLTQVRLSIPSDLFSSASGNIQYYSIIVYQDGGFPDKPEHGIRTNNPRQQMDDDVWPPPMRTWAEAAPYPFILAYQTTPDRWMPFKGHQNDGVFDIGADDTCSINDKKSYCNGPLRPVTNYRLKLRAFTANGFQDSWTVPFTTRGKPTAVYYLVLYSVLFAVLITATGMYCILNEKVPAVQYRVIQTTATLQESGVPNDMNFKHLSAKTPQEIEAEYDLLNMYSKSNFTTDVAMMPQNKFKNRYINTLPYDYNRVIIRSGDIDDYINASFIEDSNGIRQYIACQGPLKNTCIDMWQMVLDQDVASIVMLCQISEKDKIKCNKYFPNNNEKLVFGDIQVKNDIMIVDKERYLFTIRILTVLKGHLKKTIRHFQFHDWPDFGTPKDPSKLLQFWRVVQAKSPTGLVVVHCSAGVGRTGTYIACDMLLRLIHQDRTKLNVFKTVLRLREQRTNMVQTQAQYEFIYDFLAYCLNLQTNSLNTTTENSNTISDNTEKSQLKDIIVHSKYYILINHILDFN</sequence>
<evidence type="ECO:0000259" key="11">
    <source>
        <dbReference type="PROSITE" id="PS50056"/>
    </source>
</evidence>
<dbReference type="SMART" id="SM00194">
    <property type="entry name" value="PTPc"/>
    <property type="match status" value="1"/>
</dbReference>
<dbReference type="InterPro" id="IPR000387">
    <property type="entry name" value="Tyr_Pase_dom"/>
</dbReference>
<dbReference type="SUPFAM" id="SSF49265">
    <property type="entry name" value="Fibronectin type III"/>
    <property type="match status" value="5"/>
</dbReference>
<evidence type="ECO:0000256" key="8">
    <source>
        <dbReference type="ARBA" id="ARBA00023203"/>
    </source>
</evidence>
<dbReference type="CDD" id="cd18445">
    <property type="entry name" value="BACK_KLHL2_like"/>
    <property type="match status" value="1"/>
</dbReference>
<keyword evidence="6" id="KW-0904">Protein phosphatase</keyword>
<dbReference type="SMART" id="SM00225">
    <property type="entry name" value="BTB"/>
    <property type="match status" value="1"/>
</dbReference>
<dbReference type="InterPro" id="IPR000242">
    <property type="entry name" value="PTP_cat"/>
</dbReference>
<dbReference type="SUPFAM" id="SSF117281">
    <property type="entry name" value="Kelch motif"/>
    <property type="match status" value="2"/>
</dbReference>
<feature type="domain" description="Fibronectin type-III" evidence="13">
    <location>
        <begin position="982"/>
        <end position="1092"/>
    </location>
</feature>
<dbReference type="InterPro" id="IPR016130">
    <property type="entry name" value="Tyr_Pase_AS"/>
</dbReference>
<keyword evidence="4" id="KW-0677">Repeat</keyword>
<dbReference type="SUPFAM" id="SSF54695">
    <property type="entry name" value="POZ domain"/>
    <property type="match status" value="1"/>
</dbReference>
<dbReference type="Gene3D" id="2.60.40.10">
    <property type="entry name" value="Immunoglobulins"/>
    <property type="match status" value="4"/>
</dbReference>
<dbReference type="PRINTS" id="PR00700">
    <property type="entry name" value="PRTYPHPHTASE"/>
</dbReference>
<dbReference type="InterPro" id="IPR029021">
    <property type="entry name" value="Prot-tyrosine_phosphatase-like"/>
</dbReference>
<keyword evidence="7 9" id="KW-0472">Membrane</keyword>
<reference evidence="14 15" key="1">
    <citation type="submission" date="2019-08" db="EMBL/GenBank/DDBJ databases">
        <title>The genome of the soybean aphid Biotype 1, its phylome, world population structure and adaptation to the North American continent.</title>
        <authorList>
            <person name="Giordano R."/>
            <person name="Donthu R.K."/>
            <person name="Hernandez A.G."/>
            <person name="Wright C.L."/>
            <person name="Zimin A.V."/>
        </authorList>
    </citation>
    <scope>NUCLEOTIDE SEQUENCE [LARGE SCALE GENOMIC DNA]</scope>
    <source>
        <tissue evidence="14">Whole aphids</tissue>
    </source>
</reference>
<evidence type="ECO:0000256" key="9">
    <source>
        <dbReference type="SAM" id="Phobius"/>
    </source>
</evidence>
<dbReference type="InterPro" id="IPR011333">
    <property type="entry name" value="SKP1/BTB/POZ_sf"/>
</dbReference>
<evidence type="ECO:0000256" key="7">
    <source>
        <dbReference type="ARBA" id="ARBA00023136"/>
    </source>
</evidence>
<evidence type="ECO:0000259" key="13">
    <source>
        <dbReference type="PROSITE" id="PS50853"/>
    </source>
</evidence>
<dbReference type="InterPro" id="IPR036116">
    <property type="entry name" value="FN3_sf"/>
</dbReference>
<dbReference type="PROSITE" id="PS50097">
    <property type="entry name" value="BTB"/>
    <property type="match status" value="1"/>
</dbReference>
<evidence type="ECO:0000256" key="1">
    <source>
        <dbReference type="ARBA" id="ARBA00004167"/>
    </source>
</evidence>
<dbReference type="GO" id="GO:0004725">
    <property type="term" value="F:protein tyrosine phosphatase activity"/>
    <property type="evidence" value="ECO:0007669"/>
    <property type="project" value="InterPro"/>
</dbReference>
<dbReference type="OrthoDB" id="5854685at2759"/>
<dbReference type="Pfam" id="PF07707">
    <property type="entry name" value="BACK"/>
    <property type="match status" value="1"/>
</dbReference>
<dbReference type="SUPFAM" id="SSF52799">
    <property type="entry name" value="(Phosphotyrosine protein) phosphatases II"/>
    <property type="match status" value="1"/>
</dbReference>
<comment type="subcellular location">
    <subcellularLocation>
        <location evidence="1">Membrane</location>
        <topology evidence="1">Single-pass membrane protein</topology>
    </subcellularLocation>
</comment>
<keyword evidence="9" id="KW-0812">Transmembrane</keyword>
<dbReference type="Pfam" id="PF00651">
    <property type="entry name" value="BTB"/>
    <property type="match status" value="1"/>
</dbReference>
<name>A0A6G0TAR5_APHGL</name>
<dbReference type="GO" id="GO:0048666">
    <property type="term" value="P:neuron development"/>
    <property type="evidence" value="ECO:0007669"/>
    <property type="project" value="UniProtKB-ARBA"/>
</dbReference>
<dbReference type="Gene3D" id="2.120.10.80">
    <property type="entry name" value="Kelch-type beta propeller"/>
    <property type="match status" value="1"/>
</dbReference>
<evidence type="ECO:0000256" key="5">
    <source>
        <dbReference type="ARBA" id="ARBA00022801"/>
    </source>
</evidence>
<dbReference type="PROSITE" id="PS00383">
    <property type="entry name" value="TYR_PHOSPHATASE_1"/>
    <property type="match status" value="1"/>
</dbReference>